<gene>
    <name evidence="2" type="ORF">HYG81_04005</name>
</gene>
<feature type="compositionally biased region" description="Basic and acidic residues" evidence="1">
    <location>
        <begin position="1"/>
        <end position="11"/>
    </location>
</feature>
<evidence type="ECO:0000313" key="3">
    <source>
        <dbReference type="Proteomes" id="UP000510869"/>
    </source>
</evidence>
<dbReference type="GeneID" id="56142340"/>
<dbReference type="KEGG" id="nay:HYG81_04005"/>
<dbReference type="RefSeq" id="WP_180841959.1">
    <property type="nucleotide sequence ID" value="NZ_CP059154.1"/>
</dbReference>
<dbReference type="Proteomes" id="UP000510869">
    <property type="component" value="Chromosome"/>
</dbReference>
<evidence type="ECO:0000313" key="2">
    <source>
        <dbReference type="EMBL" id="QLK26788.1"/>
    </source>
</evidence>
<keyword evidence="3" id="KW-1185">Reference proteome</keyword>
<reference evidence="2 3" key="1">
    <citation type="submission" date="2020-07" db="EMBL/GenBank/DDBJ databases">
        <title>Natrinema (YPL30) sp. nov. and Haloterrigena xxxxxx (YPL8) sp. nov., isolated from a salt mine.</title>
        <authorList>
            <person name="Cui H."/>
        </authorList>
    </citation>
    <scope>NUCLEOTIDE SEQUENCE [LARGE SCALE GENOMIC DNA]</scope>
    <source>
        <strain evidence="2 3">YPL13</strain>
    </source>
</reference>
<organism evidence="2 3">
    <name type="scientific">Natrinema zhouii</name>
    <dbReference type="NCBI Taxonomy" id="1710539"/>
    <lineage>
        <taxon>Archaea</taxon>
        <taxon>Methanobacteriati</taxon>
        <taxon>Methanobacteriota</taxon>
        <taxon>Stenosarchaea group</taxon>
        <taxon>Halobacteria</taxon>
        <taxon>Halobacteriales</taxon>
        <taxon>Natrialbaceae</taxon>
        <taxon>Natrinema</taxon>
    </lineage>
</organism>
<protein>
    <submittedName>
        <fullName evidence="2">Uncharacterized protein</fullName>
    </submittedName>
</protein>
<feature type="compositionally biased region" description="Acidic residues" evidence="1">
    <location>
        <begin position="12"/>
        <end position="23"/>
    </location>
</feature>
<evidence type="ECO:0000256" key="1">
    <source>
        <dbReference type="SAM" id="MobiDB-lite"/>
    </source>
</evidence>
<dbReference type="EMBL" id="CP059154">
    <property type="protein sequence ID" value="QLK26788.1"/>
    <property type="molecule type" value="Genomic_DNA"/>
</dbReference>
<accession>A0A7D6H7L2</accession>
<proteinExistence type="predicted"/>
<dbReference type="AlphaFoldDB" id="A0A7D6H7L2"/>
<sequence>MADTSDTKEETEPTDQADEADDELVSDLRDGAGCVEIWKHLSEQRDDE</sequence>
<feature type="region of interest" description="Disordered" evidence="1">
    <location>
        <begin position="1"/>
        <end position="23"/>
    </location>
</feature>
<name>A0A7D6H7L2_9EURY</name>
<dbReference type="OrthoDB" id="330977at2157"/>